<reference evidence="2 3" key="1">
    <citation type="journal article" date="2018" name="BMC Genomics">
        <title>Comparative genome analyses reveal sequence features reflecting distinct modes of host-adaptation between dicot and monocot powdery mildew.</title>
        <authorList>
            <person name="Wu Y."/>
            <person name="Ma X."/>
            <person name="Pan Z."/>
            <person name="Kale S.D."/>
            <person name="Song Y."/>
            <person name="King H."/>
            <person name="Zhang Q."/>
            <person name="Presley C."/>
            <person name="Deng X."/>
            <person name="Wei C.I."/>
            <person name="Xiao S."/>
        </authorList>
    </citation>
    <scope>NUCLEOTIDE SEQUENCE [LARGE SCALE GENOMIC DNA]</scope>
    <source>
        <strain evidence="2">UMSG3</strain>
    </source>
</reference>
<accession>A0A420JA99</accession>
<name>A0A420JA99_9PEZI</name>
<dbReference type="EMBL" id="MCBQ01000952">
    <property type="protein sequence ID" value="RKF83717.1"/>
    <property type="molecule type" value="Genomic_DNA"/>
</dbReference>
<evidence type="ECO:0000256" key="1">
    <source>
        <dbReference type="SAM" id="Coils"/>
    </source>
</evidence>
<comment type="caution">
    <text evidence="2">The sequence shown here is derived from an EMBL/GenBank/DDBJ whole genome shotgun (WGS) entry which is preliminary data.</text>
</comment>
<keyword evidence="3" id="KW-1185">Reference proteome</keyword>
<dbReference type="AlphaFoldDB" id="A0A420JA99"/>
<evidence type="ECO:0000313" key="2">
    <source>
        <dbReference type="EMBL" id="RKF83717.1"/>
    </source>
</evidence>
<evidence type="ECO:0008006" key="4">
    <source>
        <dbReference type="Google" id="ProtNLM"/>
    </source>
</evidence>
<protein>
    <recommendedName>
        <fullName evidence="4">CCHC-type domain-containing protein</fullName>
    </recommendedName>
</protein>
<dbReference type="Proteomes" id="UP000283383">
    <property type="component" value="Unassembled WGS sequence"/>
</dbReference>
<proteinExistence type="predicted"/>
<organism evidence="2 3">
    <name type="scientific">Golovinomyces cichoracearum</name>
    <dbReference type="NCBI Taxonomy" id="62708"/>
    <lineage>
        <taxon>Eukaryota</taxon>
        <taxon>Fungi</taxon>
        <taxon>Dikarya</taxon>
        <taxon>Ascomycota</taxon>
        <taxon>Pezizomycotina</taxon>
        <taxon>Leotiomycetes</taxon>
        <taxon>Erysiphales</taxon>
        <taxon>Erysiphaceae</taxon>
        <taxon>Golovinomyces</taxon>
    </lineage>
</organism>
<keyword evidence="1" id="KW-0175">Coiled coil</keyword>
<gene>
    <name evidence="2" type="ORF">GcM3_009045</name>
</gene>
<sequence length="436" mass="49691">MNETETAVTKLADQYEELTKHNKALLDAILSLKTGSEVLLNAIQNLGNQPSIVKHEIPDQSTQKVRKKTEENQEDLFKQDMQHEKPLYYKSFGNVTSAKTLHEQSIYSYETILNPPEGSPGPRDKKGKLMLINPFVKYEKRNWTSHNSGSPYTDWLRNIWSEMLLENNLTLSHLSAKNANKPLQGNLKPLKNVNYPSHLTHLLDLQFALEQECKFYSSWPMRAASVDLFRDDFSIVSDFIKAQYPIWPMIVEAILQILYSNGNSNAALGAFVRFRSGPLDDEKNLDFLKRMVKTYGRPPRIDRQSSEAANTVRFTLNTHITQIAENLKRDDNFYPVYSALELAVVYAEKQSLIYSQLLIDPLGPNTSDKINDVPPSSVFNNTDPIPTVNAATADTICYNCGIKRYFATDCKQKSKPNQYTQSNQKVIETFEGHIEI</sequence>
<feature type="coiled-coil region" evidence="1">
    <location>
        <begin position="1"/>
        <end position="28"/>
    </location>
</feature>
<evidence type="ECO:0000313" key="3">
    <source>
        <dbReference type="Proteomes" id="UP000283383"/>
    </source>
</evidence>